<accession>A0AAU9Q4L7</accession>
<proteinExistence type="predicted"/>
<organism evidence="1 2">
    <name type="scientific">Vibrio owensii</name>
    <dbReference type="NCBI Taxonomy" id="696485"/>
    <lineage>
        <taxon>Bacteria</taxon>
        <taxon>Pseudomonadati</taxon>
        <taxon>Pseudomonadota</taxon>
        <taxon>Gammaproteobacteria</taxon>
        <taxon>Vibrionales</taxon>
        <taxon>Vibrionaceae</taxon>
        <taxon>Vibrio</taxon>
    </lineage>
</organism>
<comment type="caution">
    <text evidence="1">The sequence shown here is derived from an EMBL/GenBank/DDBJ whole genome shotgun (WGS) entry which is preliminary data.</text>
</comment>
<evidence type="ECO:0000313" key="1">
    <source>
        <dbReference type="EMBL" id="CAH1528027.1"/>
    </source>
</evidence>
<evidence type="ECO:0008006" key="3">
    <source>
        <dbReference type="Google" id="ProtNLM"/>
    </source>
</evidence>
<protein>
    <recommendedName>
        <fullName evidence="3">Secreted protein</fullName>
    </recommendedName>
</protein>
<sequence>MMVGTEWLNIVKNWFLLCICVVFIGNNNELIEYAAHCHENVLREMEVISSECYSTCGVIHCLKWFAGV</sequence>
<dbReference type="EMBL" id="CAKMTQ010000013">
    <property type="protein sequence ID" value="CAH1528027.1"/>
    <property type="molecule type" value="Genomic_DNA"/>
</dbReference>
<dbReference type="AlphaFoldDB" id="A0AAU9Q4L7"/>
<dbReference type="Proteomes" id="UP001295420">
    <property type="component" value="Unassembled WGS sequence"/>
</dbReference>
<evidence type="ECO:0000313" key="2">
    <source>
        <dbReference type="Proteomes" id="UP001295420"/>
    </source>
</evidence>
<reference evidence="1" key="1">
    <citation type="submission" date="2022-01" db="EMBL/GenBank/DDBJ databases">
        <authorList>
            <person name="Lagorce A."/>
        </authorList>
    </citation>
    <scope>NUCLEOTIDE SEQUENCE</scope>
    <source>
        <strain evidence="1">Th15_F1_D04</strain>
    </source>
</reference>
<name>A0AAU9Q4L7_9VIBR</name>
<gene>
    <name evidence="1" type="ORF">THF1D04_200038</name>
</gene>